<dbReference type="AGR" id="WB:WBGene00050965"/>
<dbReference type="Proteomes" id="UP000001940">
    <property type="component" value="Chromosome V"/>
</dbReference>
<evidence type="ECO:0000313" key="2">
    <source>
        <dbReference type="Proteomes" id="UP000001940"/>
    </source>
</evidence>
<dbReference type="EMBL" id="BX284605">
    <property type="protein sequence ID" value="CAP19334.1"/>
    <property type="molecule type" value="Genomic_DNA"/>
</dbReference>
<dbReference type="PaxDb" id="6239-F49H6.17"/>
<dbReference type="GeneID" id="6418742"/>
<evidence type="ECO:0000313" key="3">
    <source>
        <dbReference type="WormBase" id="F49H6.17"/>
    </source>
</evidence>
<organism evidence="1 2">
    <name type="scientific">Caenorhabditis elegans</name>
    <dbReference type="NCBI Taxonomy" id="6239"/>
    <lineage>
        <taxon>Eukaryota</taxon>
        <taxon>Metazoa</taxon>
        <taxon>Ecdysozoa</taxon>
        <taxon>Nematoda</taxon>
        <taxon>Chromadorea</taxon>
        <taxon>Rhabditida</taxon>
        <taxon>Rhabditina</taxon>
        <taxon>Rhabditomorpha</taxon>
        <taxon>Rhabditoidea</taxon>
        <taxon>Rhabditidae</taxon>
        <taxon>Peloderinae</taxon>
        <taxon>Caenorhabditis</taxon>
    </lineage>
</organism>
<reference evidence="1 2" key="1">
    <citation type="journal article" date="1998" name="Science">
        <title>Genome sequence of the nematode C. elegans: a platform for investigating biology.</title>
        <authorList>
            <consortium name="The C. elegans sequencing consortium"/>
            <person name="Sulson J.E."/>
            <person name="Waterston R."/>
        </authorList>
    </citation>
    <scope>NUCLEOTIDE SEQUENCE [LARGE SCALE GENOMIC DNA]</scope>
    <source>
        <strain evidence="1 2">Bristol N2</strain>
    </source>
</reference>
<dbReference type="HOGENOM" id="CLU_2624259_0_0_1"/>
<dbReference type="KEGG" id="cel:CELE_F49H6.17"/>
<dbReference type="Bgee" id="WBGene00050965">
    <property type="expression patterns" value="Expressed in multicellular organism and 1 other cell type or tissue"/>
</dbReference>
<dbReference type="UCSC" id="F49H6.17">
    <property type="organism name" value="c. elegans"/>
</dbReference>
<name>A8WI16_CAEEL</name>
<dbReference type="AlphaFoldDB" id="A8WI16"/>
<keyword evidence="2" id="KW-1185">Reference proteome</keyword>
<sequence>MTKRAIGPVAELGDAIVAFKTSFCGRYCGGMALFITSADSDGMTPLTSLGFIISAGGAETPMADVRSILSPTVLEFAQ</sequence>
<gene>
    <name evidence="1" type="ORF">CELE_F49H6.17</name>
    <name evidence="1 3" type="ORF">F49H6.17</name>
</gene>
<protein>
    <submittedName>
        <fullName evidence="1">Acyl-CoA thioesterase</fullName>
    </submittedName>
</protein>
<dbReference type="STRING" id="6239.F49H6.17.1"/>
<dbReference type="WormBase" id="F49H6.17">
    <property type="protein sequence ID" value="CE41813"/>
    <property type="gene ID" value="WBGene00050965"/>
</dbReference>
<dbReference type="CTD" id="6418742"/>
<evidence type="ECO:0000313" key="1">
    <source>
        <dbReference type="EMBL" id="CAP19334.1"/>
    </source>
</evidence>
<proteinExistence type="predicted"/>
<dbReference type="InParanoid" id="A8WI16"/>
<accession>A8WI16</accession>
<dbReference type="RefSeq" id="NP_001122945.1">
    <property type="nucleotide sequence ID" value="NM_001129473.1"/>
</dbReference>